<evidence type="ECO:0000259" key="4">
    <source>
        <dbReference type="PROSITE" id="PS50977"/>
    </source>
</evidence>
<keyword evidence="1 2" id="KW-0238">DNA-binding</keyword>
<feature type="domain" description="HTH tetR-type" evidence="4">
    <location>
        <begin position="25"/>
        <end position="85"/>
    </location>
</feature>
<sequence length="219" mass="23759">MTKVSNPVPKPEAKRRGRPPAAQQGDVDTRLLDAATHLFVTRGFEATHCDDIARLAEAGKASLYVRFASKGEVFAAVVRRHADRTRIPDSTDREAPLVERLRSAGRDIVEYAVTPAVVEMLRIVIAKTAGAPELALLASRFGSQAAAERVVLSLVAGQPDDLLPMDNARLCADRFVDLVFLPYQMRALLGESAEALLPTAPQRIEETIALLASAGMLHR</sequence>
<dbReference type="InterPro" id="IPR001647">
    <property type="entry name" value="HTH_TetR"/>
</dbReference>
<dbReference type="PROSITE" id="PS50977">
    <property type="entry name" value="HTH_TETR_2"/>
    <property type="match status" value="1"/>
</dbReference>
<dbReference type="Pfam" id="PF00440">
    <property type="entry name" value="TetR_N"/>
    <property type="match status" value="1"/>
</dbReference>
<dbReference type="Gene3D" id="1.10.357.10">
    <property type="entry name" value="Tetracycline Repressor, domain 2"/>
    <property type="match status" value="1"/>
</dbReference>
<proteinExistence type="predicted"/>
<evidence type="ECO:0000313" key="5">
    <source>
        <dbReference type="EMBL" id="MCY0387034.1"/>
    </source>
</evidence>
<dbReference type="Proteomes" id="UP001082899">
    <property type="component" value="Unassembled WGS sequence"/>
</dbReference>
<organism evidence="5 6">
    <name type="scientific">Robbsia betulipollinis</name>
    <dbReference type="NCBI Taxonomy" id="2981849"/>
    <lineage>
        <taxon>Bacteria</taxon>
        <taxon>Pseudomonadati</taxon>
        <taxon>Pseudomonadota</taxon>
        <taxon>Betaproteobacteria</taxon>
        <taxon>Burkholderiales</taxon>
        <taxon>Burkholderiaceae</taxon>
        <taxon>Robbsia</taxon>
    </lineage>
</organism>
<dbReference type="PRINTS" id="PR00455">
    <property type="entry name" value="HTHTETR"/>
</dbReference>
<dbReference type="SUPFAM" id="SSF46689">
    <property type="entry name" value="Homeodomain-like"/>
    <property type="match status" value="1"/>
</dbReference>
<protein>
    <submittedName>
        <fullName evidence="5">TetR/AcrR family transcriptional regulator</fullName>
    </submittedName>
</protein>
<accession>A0ABT3ZKH5</accession>
<keyword evidence="6" id="KW-1185">Reference proteome</keyword>
<reference evidence="5" key="1">
    <citation type="submission" date="2022-11" db="EMBL/GenBank/DDBJ databases">
        <title>Robbsia betulipollinis sp. nov., isolated from pollen of birch (Betula pendula).</title>
        <authorList>
            <person name="Shi H."/>
            <person name="Ambika Manirajan B."/>
            <person name="Ratering S."/>
            <person name="Geissler-Plaum R."/>
            <person name="Schnell S."/>
        </authorList>
    </citation>
    <scope>NUCLEOTIDE SEQUENCE</scope>
    <source>
        <strain evidence="5">Bb-Pol-6</strain>
    </source>
</reference>
<comment type="caution">
    <text evidence="5">The sequence shown here is derived from an EMBL/GenBank/DDBJ whole genome shotgun (WGS) entry which is preliminary data.</text>
</comment>
<dbReference type="InterPro" id="IPR009057">
    <property type="entry name" value="Homeodomain-like_sf"/>
</dbReference>
<feature type="region of interest" description="Disordered" evidence="3">
    <location>
        <begin position="1"/>
        <end position="27"/>
    </location>
</feature>
<feature type="DNA-binding region" description="H-T-H motif" evidence="2">
    <location>
        <begin position="48"/>
        <end position="67"/>
    </location>
</feature>
<evidence type="ECO:0000256" key="3">
    <source>
        <dbReference type="SAM" id="MobiDB-lite"/>
    </source>
</evidence>
<dbReference type="InterPro" id="IPR050109">
    <property type="entry name" value="HTH-type_TetR-like_transc_reg"/>
</dbReference>
<evidence type="ECO:0000256" key="1">
    <source>
        <dbReference type="ARBA" id="ARBA00023125"/>
    </source>
</evidence>
<dbReference type="Pfam" id="PF14246">
    <property type="entry name" value="TetR_C_7"/>
    <property type="match status" value="1"/>
</dbReference>
<evidence type="ECO:0000256" key="2">
    <source>
        <dbReference type="PROSITE-ProRule" id="PRU00335"/>
    </source>
</evidence>
<dbReference type="PANTHER" id="PTHR30055">
    <property type="entry name" value="HTH-TYPE TRANSCRIPTIONAL REGULATOR RUTR"/>
    <property type="match status" value="1"/>
</dbReference>
<dbReference type="PANTHER" id="PTHR30055:SF146">
    <property type="entry name" value="HTH-TYPE TRANSCRIPTIONAL DUAL REGULATOR CECR"/>
    <property type="match status" value="1"/>
</dbReference>
<dbReference type="RefSeq" id="WP_267846730.1">
    <property type="nucleotide sequence ID" value="NZ_JAPMXC010000001.1"/>
</dbReference>
<name>A0ABT3ZKH5_9BURK</name>
<dbReference type="EMBL" id="JAPMXC010000001">
    <property type="protein sequence ID" value="MCY0387034.1"/>
    <property type="molecule type" value="Genomic_DNA"/>
</dbReference>
<evidence type="ECO:0000313" key="6">
    <source>
        <dbReference type="Proteomes" id="UP001082899"/>
    </source>
</evidence>
<dbReference type="InterPro" id="IPR039536">
    <property type="entry name" value="TetR_C_Proteobacteria"/>
</dbReference>
<gene>
    <name evidence="5" type="ORF">OVY01_07260</name>
</gene>